<feature type="signal peptide" evidence="13">
    <location>
        <begin position="1"/>
        <end position="31"/>
    </location>
</feature>
<evidence type="ECO:0000256" key="8">
    <source>
        <dbReference type="PIRSR" id="PIRSR618044-1"/>
    </source>
</evidence>
<dbReference type="Proteomes" id="UP000067523">
    <property type="component" value="Chromosome"/>
</dbReference>
<evidence type="ECO:0000256" key="9">
    <source>
        <dbReference type="PIRSR" id="PIRSR618044-2"/>
    </source>
</evidence>
<evidence type="ECO:0000313" key="17">
    <source>
        <dbReference type="Proteomes" id="UP000067523"/>
    </source>
</evidence>
<dbReference type="GO" id="GO:0009002">
    <property type="term" value="F:serine-type D-Ala-D-Ala carboxypeptidase activity"/>
    <property type="evidence" value="ECO:0007669"/>
    <property type="project" value="InterPro"/>
</dbReference>
<dbReference type="GO" id="GO:0009252">
    <property type="term" value="P:peptidoglycan biosynthetic process"/>
    <property type="evidence" value="ECO:0007669"/>
    <property type="project" value="UniProtKB-KW"/>
</dbReference>
<dbReference type="PANTHER" id="PTHR35333:SF4">
    <property type="entry name" value="SLR0121 PROTEIN"/>
    <property type="match status" value="1"/>
</dbReference>
<evidence type="ECO:0000256" key="7">
    <source>
        <dbReference type="ARBA" id="ARBA00023316"/>
    </source>
</evidence>
<evidence type="ECO:0000256" key="2">
    <source>
        <dbReference type="ARBA" id="ARBA00007164"/>
    </source>
</evidence>
<evidence type="ECO:0000256" key="4">
    <source>
        <dbReference type="ARBA" id="ARBA00022801"/>
    </source>
</evidence>
<keyword evidence="5" id="KW-0133">Cell shape</keyword>
<feature type="transmembrane region" description="Helical" evidence="12">
    <location>
        <begin position="463"/>
        <end position="481"/>
    </location>
</feature>
<name>A0A0U2XCB3_9ENTE</name>
<evidence type="ECO:0000256" key="11">
    <source>
        <dbReference type="SAM" id="MobiDB-lite"/>
    </source>
</evidence>
<keyword evidence="17" id="KW-1185">Reference proteome</keyword>
<feature type="chain" id="PRO_5006834224" evidence="13">
    <location>
        <begin position="32"/>
        <end position="482"/>
    </location>
</feature>
<feature type="compositionally biased region" description="Polar residues" evidence="11">
    <location>
        <begin position="387"/>
        <end position="414"/>
    </location>
</feature>
<keyword evidence="7" id="KW-0961">Cell wall biogenesis/degradation</keyword>
<feature type="active site" description="Acyl-ester intermediate" evidence="8">
    <location>
        <position position="79"/>
    </location>
</feature>
<keyword evidence="16" id="KW-0645">Protease</keyword>
<evidence type="ECO:0000259" key="15">
    <source>
        <dbReference type="Pfam" id="PF09211"/>
    </source>
</evidence>
<comment type="function">
    <text evidence="1">Removes C-terminal D-alanyl residues from sugar-peptide cell wall precursors.</text>
</comment>
<keyword evidence="12" id="KW-0472">Membrane</keyword>
<dbReference type="GO" id="GO:0046677">
    <property type="term" value="P:response to antibiotic"/>
    <property type="evidence" value="ECO:0007669"/>
    <property type="project" value="InterPro"/>
</dbReference>
<keyword evidence="12" id="KW-0812">Transmembrane</keyword>
<evidence type="ECO:0000256" key="5">
    <source>
        <dbReference type="ARBA" id="ARBA00022960"/>
    </source>
</evidence>
<feature type="active site" evidence="8">
    <location>
        <position position="143"/>
    </location>
</feature>
<feature type="transmembrane region" description="Helical" evidence="12">
    <location>
        <begin position="422"/>
        <end position="442"/>
    </location>
</feature>
<evidence type="ECO:0000259" key="14">
    <source>
        <dbReference type="Pfam" id="PF00768"/>
    </source>
</evidence>
<dbReference type="SUPFAM" id="SSF69189">
    <property type="entry name" value="Penicillin-binding protein associated domain"/>
    <property type="match status" value="1"/>
</dbReference>
<keyword evidence="3 13" id="KW-0732">Signal</keyword>
<gene>
    <name evidence="16" type="ORF">ATZ35_04340</name>
</gene>
<evidence type="ECO:0000256" key="10">
    <source>
        <dbReference type="RuleBase" id="RU004016"/>
    </source>
</evidence>
<dbReference type="Pfam" id="PF00768">
    <property type="entry name" value="Peptidase_S11"/>
    <property type="match status" value="1"/>
</dbReference>
<dbReference type="KEGG" id="erx:ATZ35_04340"/>
<dbReference type="PANTHER" id="PTHR35333">
    <property type="entry name" value="BETA-LACTAMASE"/>
    <property type="match status" value="1"/>
</dbReference>
<dbReference type="InterPro" id="IPR037091">
    <property type="entry name" value="Pen-bd_prot4_C_dom_sf"/>
</dbReference>
<keyword evidence="4" id="KW-0378">Hydrolase</keyword>
<feature type="region of interest" description="Disordered" evidence="11">
    <location>
        <begin position="383"/>
        <end position="417"/>
    </location>
</feature>
<dbReference type="InterPro" id="IPR000871">
    <property type="entry name" value="Beta-lactam_class-A"/>
</dbReference>
<dbReference type="SUPFAM" id="SSF56601">
    <property type="entry name" value="beta-lactamase/transpeptidase-like"/>
    <property type="match status" value="1"/>
</dbReference>
<dbReference type="InterPro" id="IPR012338">
    <property type="entry name" value="Beta-lactam/transpept-like"/>
</dbReference>
<keyword evidence="16" id="KW-0121">Carboxypeptidase</keyword>
<dbReference type="InterPro" id="IPR015956">
    <property type="entry name" value="Peniciliin-bd_prot_C_sf"/>
</dbReference>
<accession>A0A0U2XCB3</accession>
<dbReference type="GO" id="GO:0071555">
    <property type="term" value="P:cell wall organization"/>
    <property type="evidence" value="ECO:0007669"/>
    <property type="project" value="UniProtKB-KW"/>
</dbReference>
<keyword evidence="6" id="KW-0573">Peptidoglycan synthesis</keyword>
<dbReference type="PRINTS" id="PR00725">
    <property type="entry name" value="DADACBPTASE1"/>
</dbReference>
<dbReference type="STRING" id="118060.ATZ35_04340"/>
<evidence type="ECO:0000256" key="1">
    <source>
        <dbReference type="ARBA" id="ARBA00003217"/>
    </source>
</evidence>
<dbReference type="Pfam" id="PF09211">
    <property type="entry name" value="DUF1958"/>
    <property type="match status" value="1"/>
</dbReference>
<feature type="domain" description="Penicillin-binding protein 4 C-terminal" evidence="15">
    <location>
        <begin position="328"/>
        <end position="389"/>
    </location>
</feature>
<reference evidence="17" key="1">
    <citation type="submission" date="2015-12" db="EMBL/GenBank/DDBJ databases">
        <authorList>
            <person name="Lauer A."/>
            <person name="Humrighouse B."/>
            <person name="Loparev V."/>
            <person name="Shewmaker P.L."/>
            <person name="Whitney A.M."/>
            <person name="McLaughlin R.W."/>
        </authorList>
    </citation>
    <scope>NUCLEOTIDE SEQUENCE [LARGE SCALE GENOMIC DNA]</scope>
    <source>
        <strain evidence="17">LMG 26678</strain>
    </source>
</reference>
<dbReference type="RefSeq" id="WP_208929659.1">
    <property type="nucleotide sequence ID" value="NZ_CP013655.1"/>
</dbReference>
<sequence length="482" mass="52829">MFTRITLLKTISSLLLIACILLGSFAQTSYAQEDLMEFAEKTGFPVKEAYRPKASIVIDADSGQILWEDQPDLAWSPASIAKVMTMYLAFEAMEQGKFDLDTTITATEKDVKVSQIYALSNNKIALGVDYPIRDIFSMVAVPSSNVATLMLANLVSDNDGASFIRKMNDKAAELGMNNTTYFNCSGAQIGSFEGLYQAEGIDPNGENKSTARDLAILTYNLLKKYPDVLQFTSKPVVKTMENTPYEETFETYNYSLPGAKYGYDGVDGLKTGSSPLGGFNYIATAKKGDLRLIEVILGVGSWSDQEGEYERHLAGNAILDHAFSTYEYKKLLSKGSNKIEQKEINLEQDLYGFVNKNSEPSFTLADGQLSLKSDLGQVSPNIPAKSVSYQDSETQTGNNNSDKTNAQKTSQSAETPKKEHNYLISSLLAGLGLLFLICSRLFRKRIAGVKRGSHTIATPTTRLFFTLGALSILSAVGAFLFL</sequence>
<proteinExistence type="inferred from homology"/>
<dbReference type="GO" id="GO:0006508">
    <property type="term" value="P:proteolysis"/>
    <property type="evidence" value="ECO:0007669"/>
    <property type="project" value="InterPro"/>
</dbReference>
<dbReference type="InterPro" id="IPR018044">
    <property type="entry name" value="Peptidase_S11"/>
</dbReference>
<evidence type="ECO:0000256" key="13">
    <source>
        <dbReference type="SAM" id="SignalP"/>
    </source>
</evidence>
<comment type="similarity">
    <text evidence="2 10">Belongs to the peptidase S11 family.</text>
</comment>
<dbReference type="GO" id="GO:0008800">
    <property type="term" value="F:beta-lactamase activity"/>
    <property type="evidence" value="ECO:0007669"/>
    <property type="project" value="InterPro"/>
</dbReference>
<dbReference type="InterPro" id="IPR015294">
    <property type="entry name" value="Pen-bd_prot4_C_dom"/>
</dbReference>
<dbReference type="InterPro" id="IPR001967">
    <property type="entry name" value="Peptidase_S11_N"/>
</dbReference>
<protein>
    <submittedName>
        <fullName evidence="16">D-alanyl-D-alanine carboxypeptidase</fullName>
    </submittedName>
</protein>
<evidence type="ECO:0000313" key="16">
    <source>
        <dbReference type="EMBL" id="ALS36417.1"/>
    </source>
</evidence>
<dbReference type="AlphaFoldDB" id="A0A0U2XCB3"/>
<dbReference type="EMBL" id="CP013655">
    <property type="protein sequence ID" value="ALS36417.1"/>
    <property type="molecule type" value="Genomic_DNA"/>
</dbReference>
<dbReference type="Gene3D" id="3.40.710.10">
    <property type="entry name" value="DD-peptidase/beta-lactamase superfamily"/>
    <property type="match status" value="1"/>
</dbReference>
<feature type="domain" description="Peptidase S11 D-alanyl-D-alanine carboxypeptidase A N-terminal" evidence="14">
    <location>
        <begin position="50"/>
        <end position="299"/>
    </location>
</feature>
<dbReference type="Gene3D" id="2.30.140.20">
    <property type="entry name" value="Penicillin-binding protein 4, C-terminal domain"/>
    <property type="match status" value="1"/>
</dbReference>
<feature type="binding site" evidence="9">
    <location>
        <position position="270"/>
    </location>
    <ligand>
        <name>substrate</name>
    </ligand>
</feature>
<dbReference type="GO" id="GO:0008360">
    <property type="term" value="P:regulation of cell shape"/>
    <property type="evidence" value="ECO:0007669"/>
    <property type="project" value="UniProtKB-KW"/>
</dbReference>
<evidence type="ECO:0000256" key="12">
    <source>
        <dbReference type="SAM" id="Phobius"/>
    </source>
</evidence>
<evidence type="ECO:0000256" key="6">
    <source>
        <dbReference type="ARBA" id="ARBA00022984"/>
    </source>
</evidence>
<evidence type="ECO:0000256" key="3">
    <source>
        <dbReference type="ARBA" id="ARBA00022729"/>
    </source>
</evidence>
<organism evidence="16 17">
    <name type="scientific">Enterococcus rotai</name>
    <dbReference type="NCBI Taxonomy" id="118060"/>
    <lineage>
        <taxon>Bacteria</taxon>
        <taxon>Bacillati</taxon>
        <taxon>Bacillota</taxon>
        <taxon>Bacilli</taxon>
        <taxon>Lactobacillales</taxon>
        <taxon>Enterococcaceae</taxon>
        <taxon>Enterococcus</taxon>
    </lineage>
</organism>
<feature type="active site" description="Proton acceptor" evidence="8">
    <location>
        <position position="82"/>
    </location>
</feature>
<dbReference type="GO" id="GO:0030655">
    <property type="term" value="P:beta-lactam antibiotic catabolic process"/>
    <property type="evidence" value="ECO:0007669"/>
    <property type="project" value="InterPro"/>
</dbReference>
<keyword evidence="12" id="KW-1133">Transmembrane helix</keyword>